<dbReference type="AlphaFoldDB" id="A0A2T0MSJ7"/>
<keyword evidence="3" id="KW-1185">Reference proteome</keyword>
<feature type="region of interest" description="Disordered" evidence="1">
    <location>
        <begin position="83"/>
        <end position="103"/>
    </location>
</feature>
<gene>
    <name evidence="2" type="ORF">B0I32_115295</name>
</gene>
<organism evidence="2 3">
    <name type="scientific">Nonomuraea fuscirosea</name>
    <dbReference type="NCBI Taxonomy" id="1291556"/>
    <lineage>
        <taxon>Bacteria</taxon>
        <taxon>Bacillati</taxon>
        <taxon>Actinomycetota</taxon>
        <taxon>Actinomycetes</taxon>
        <taxon>Streptosporangiales</taxon>
        <taxon>Streptosporangiaceae</taxon>
        <taxon>Nonomuraea</taxon>
    </lineage>
</organism>
<reference evidence="2 3" key="1">
    <citation type="submission" date="2018-03" db="EMBL/GenBank/DDBJ databases">
        <title>Genomic Encyclopedia of Type Strains, Phase III (KMG-III): the genomes of soil and plant-associated and newly described type strains.</title>
        <authorList>
            <person name="Whitman W."/>
        </authorList>
    </citation>
    <scope>NUCLEOTIDE SEQUENCE [LARGE SCALE GENOMIC DNA]</scope>
    <source>
        <strain evidence="2 3">CGMCC 4.7104</strain>
    </source>
</reference>
<dbReference type="EMBL" id="PVNG01000015">
    <property type="protein sequence ID" value="PRX61440.1"/>
    <property type="molecule type" value="Genomic_DNA"/>
</dbReference>
<evidence type="ECO:0000256" key="1">
    <source>
        <dbReference type="SAM" id="MobiDB-lite"/>
    </source>
</evidence>
<sequence>MSQPPEPPPVQWEPYRRRPRDRIRIRETSCCGAYEWAAQGGLFLILRSAARPGRYEETGRGLYRQAREVWEALQNYHALQHQYEKAAKRKRRPRRSRGGEQAA</sequence>
<protein>
    <submittedName>
        <fullName evidence="2">Uncharacterized protein</fullName>
    </submittedName>
</protein>
<name>A0A2T0MSJ7_9ACTN</name>
<comment type="caution">
    <text evidence="2">The sequence shown here is derived from an EMBL/GenBank/DDBJ whole genome shotgun (WGS) entry which is preliminary data.</text>
</comment>
<dbReference type="RefSeq" id="WP_146178391.1">
    <property type="nucleotide sequence ID" value="NZ_PVNG01000015.1"/>
</dbReference>
<evidence type="ECO:0000313" key="3">
    <source>
        <dbReference type="Proteomes" id="UP000238312"/>
    </source>
</evidence>
<accession>A0A2T0MSJ7</accession>
<proteinExistence type="predicted"/>
<dbReference type="Proteomes" id="UP000238312">
    <property type="component" value="Unassembled WGS sequence"/>
</dbReference>
<dbReference type="OrthoDB" id="3543269at2"/>
<evidence type="ECO:0000313" key="2">
    <source>
        <dbReference type="EMBL" id="PRX61440.1"/>
    </source>
</evidence>
<feature type="compositionally biased region" description="Basic residues" evidence="1">
    <location>
        <begin position="87"/>
        <end position="96"/>
    </location>
</feature>